<comment type="subcellular location">
    <subcellularLocation>
        <location evidence="1 7">Membrane</location>
        <topology evidence="1 7">Single-pass type I membrane protein</topology>
    </subcellularLocation>
</comment>
<feature type="signal peptide" evidence="9">
    <location>
        <begin position="1"/>
        <end position="19"/>
    </location>
</feature>
<evidence type="ECO:0000256" key="5">
    <source>
        <dbReference type="ARBA" id="ARBA00022989"/>
    </source>
</evidence>
<dbReference type="GO" id="GO:0005783">
    <property type="term" value="C:endoplasmic reticulum"/>
    <property type="evidence" value="ECO:0000318"/>
    <property type="project" value="GO_Central"/>
</dbReference>
<gene>
    <name evidence="11" type="ORF">MONBRDRAFT_27225</name>
</gene>
<evidence type="ECO:0000256" key="2">
    <source>
        <dbReference type="ARBA" id="ARBA00007104"/>
    </source>
</evidence>
<keyword evidence="3 7" id="KW-0812">Transmembrane</keyword>
<keyword evidence="5 8" id="KW-1133">Transmembrane helix</keyword>
<dbReference type="Pfam" id="PF01105">
    <property type="entry name" value="EMP24_GP25L"/>
    <property type="match status" value="1"/>
</dbReference>
<evidence type="ECO:0000313" key="11">
    <source>
        <dbReference type="EMBL" id="EDQ87488.1"/>
    </source>
</evidence>
<protein>
    <recommendedName>
        <fullName evidence="10">GOLD domain-containing protein</fullName>
    </recommendedName>
</protein>
<dbReference type="PROSITE" id="PS50866">
    <property type="entry name" value="GOLD"/>
    <property type="match status" value="1"/>
</dbReference>
<organism evidence="11 12">
    <name type="scientific">Monosiga brevicollis</name>
    <name type="common">Choanoflagellate</name>
    <dbReference type="NCBI Taxonomy" id="81824"/>
    <lineage>
        <taxon>Eukaryota</taxon>
        <taxon>Choanoflagellata</taxon>
        <taxon>Craspedida</taxon>
        <taxon>Salpingoecidae</taxon>
        <taxon>Monosiga</taxon>
    </lineage>
</organism>
<evidence type="ECO:0000256" key="3">
    <source>
        <dbReference type="ARBA" id="ARBA00022692"/>
    </source>
</evidence>
<feature type="domain" description="GOLD" evidence="10">
    <location>
        <begin position="29"/>
        <end position="122"/>
    </location>
</feature>
<dbReference type="KEGG" id="mbr:MONBRDRAFT_27225"/>
<dbReference type="STRING" id="81824.A9V4N8"/>
<evidence type="ECO:0000259" key="10">
    <source>
        <dbReference type="PROSITE" id="PS50866"/>
    </source>
</evidence>
<evidence type="ECO:0000313" key="12">
    <source>
        <dbReference type="Proteomes" id="UP000001357"/>
    </source>
</evidence>
<dbReference type="SMART" id="SM01190">
    <property type="entry name" value="EMP24_GP25L"/>
    <property type="match status" value="1"/>
</dbReference>
<dbReference type="GO" id="GO:0006888">
    <property type="term" value="P:endoplasmic reticulum to Golgi vesicle-mediated transport"/>
    <property type="evidence" value="ECO:0000318"/>
    <property type="project" value="GO_Central"/>
</dbReference>
<evidence type="ECO:0000256" key="7">
    <source>
        <dbReference type="RuleBase" id="RU003827"/>
    </source>
</evidence>
<dbReference type="eggNOG" id="KOG1690">
    <property type="taxonomic scope" value="Eukaryota"/>
</dbReference>
<dbReference type="GO" id="GO:0005793">
    <property type="term" value="C:endoplasmic reticulum-Golgi intermediate compartment"/>
    <property type="evidence" value="ECO:0000318"/>
    <property type="project" value="GO_Central"/>
</dbReference>
<evidence type="ECO:0000256" key="6">
    <source>
        <dbReference type="ARBA" id="ARBA00023136"/>
    </source>
</evidence>
<dbReference type="PANTHER" id="PTHR22811">
    <property type="entry name" value="TRANSMEMBRANE EMP24 DOMAIN-CONTAINING PROTEIN"/>
    <property type="match status" value="1"/>
</dbReference>
<dbReference type="RefSeq" id="XP_001747748.1">
    <property type="nucleotide sequence ID" value="XM_001747696.1"/>
</dbReference>
<dbReference type="GO" id="GO:0016020">
    <property type="term" value="C:membrane"/>
    <property type="evidence" value="ECO:0007669"/>
    <property type="project" value="UniProtKB-SubCell"/>
</dbReference>
<keyword evidence="4 9" id="KW-0732">Signal</keyword>
<comment type="similarity">
    <text evidence="2 7">Belongs to the EMP24/GP25L family.</text>
</comment>
<proteinExistence type="inferred from homology"/>
<reference evidence="11 12" key="1">
    <citation type="journal article" date="2008" name="Nature">
        <title>The genome of the choanoflagellate Monosiga brevicollis and the origin of metazoans.</title>
        <authorList>
            <consortium name="JGI Sequencing"/>
            <person name="King N."/>
            <person name="Westbrook M.J."/>
            <person name="Young S.L."/>
            <person name="Kuo A."/>
            <person name="Abedin M."/>
            <person name="Chapman J."/>
            <person name="Fairclough S."/>
            <person name="Hellsten U."/>
            <person name="Isogai Y."/>
            <person name="Letunic I."/>
            <person name="Marr M."/>
            <person name="Pincus D."/>
            <person name="Putnam N."/>
            <person name="Rokas A."/>
            <person name="Wright K.J."/>
            <person name="Zuzow R."/>
            <person name="Dirks W."/>
            <person name="Good M."/>
            <person name="Goodstein D."/>
            <person name="Lemons D."/>
            <person name="Li W."/>
            <person name="Lyons J.B."/>
            <person name="Morris A."/>
            <person name="Nichols S."/>
            <person name="Richter D.J."/>
            <person name="Salamov A."/>
            <person name="Bork P."/>
            <person name="Lim W.A."/>
            <person name="Manning G."/>
            <person name="Miller W.T."/>
            <person name="McGinnis W."/>
            <person name="Shapiro H."/>
            <person name="Tjian R."/>
            <person name="Grigoriev I.V."/>
            <person name="Rokhsar D."/>
        </authorList>
    </citation>
    <scope>NUCLEOTIDE SEQUENCE [LARGE SCALE GENOMIC DNA]</scope>
    <source>
        <strain evidence="12">MX1 / ATCC 50154</strain>
    </source>
</reference>
<dbReference type="GO" id="GO:0030134">
    <property type="term" value="C:COPII-coated ER to Golgi transport vesicle"/>
    <property type="evidence" value="ECO:0000318"/>
    <property type="project" value="GO_Central"/>
</dbReference>
<evidence type="ECO:0000256" key="8">
    <source>
        <dbReference type="SAM" id="Phobius"/>
    </source>
</evidence>
<dbReference type="GO" id="GO:0005794">
    <property type="term" value="C:Golgi apparatus"/>
    <property type="evidence" value="ECO:0000318"/>
    <property type="project" value="GO_Central"/>
</dbReference>
<dbReference type="EMBL" id="CH991559">
    <property type="protein sequence ID" value="EDQ87488.1"/>
    <property type="molecule type" value="Genomic_DNA"/>
</dbReference>
<dbReference type="InterPro" id="IPR009038">
    <property type="entry name" value="GOLD_dom"/>
</dbReference>
<keyword evidence="12" id="KW-1185">Reference proteome</keyword>
<keyword evidence="6 8" id="KW-0472">Membrane</keyword>
<dbReference type="FunCoup" id="A9V4N8">
    <property type="interactions" value="1479"/>
</dbReference>
<dbReference type="InterPro" id="IPR015720">
    <property type="entry name" value="Emp24-like"/>
</dbReference>
<dbReference type="GeneID" id="5892964"/>
<evidence type="ECO:0000256" key="9">
    <source>
        <dbReference type="SAM" id="SignalP"/>
    </source>
</evidence>
<dbReference type="OMA" id="GATCAWQ"/>
<evidence type="ECO:0000256" key="4">
    <source>
        <dbReference type="ARBA" id="ARBA00022729"/>
    </source>
</evidence>
<evidence type="ECO:0000256" key="1">
    <source>
        <dbReference type="ARBA" id="ARBA00004479"/>
    </source>
</evidence>
<feature type="chain" id="PRO_5002745104" description="GOLD domain-containing protein" evidence="9">
    <location>
        <begin position="20"/>
        <end position="214"/>
    </location>
</feature>
<feature type="transmembrane region" description="Helical" evidence="8">
    <location>
        <begin position="182"/>
        <end position="201"/>
    </location>
</feature>
<dbReference type="Proteomes" id="UP000001357">
    <property type="component" value="Unassembled WGS sequence"/>
</dbReference>
<sequence length="214" mass="24347">MAALASLMLALSMVSSVSGLYFHIKENEERCFIEEIPDETLVIGKYKVQPQRDDGTFSDTAPGYGIHVQITDPDDDVLMAKDYEAEGRFAFTSHEAGEHTICLHTNSTRWFSARTVRVTLQLLVGESANDYQTISKKESYSAIETRLFQLISQAKSLSSEQAYQRRREAEFRSISHSTNERVLYWSIAQALVLVLTALWQVRHLKSFFEAKKLV</sequence>
<dbReference type="InParanoid" id="A9V4N8"/>
<accession>A9V4N8</accession>
<dbReference type="GO" id="GO:0006886">
    <property type="term" value="P:intracellular protein transport"/>
    <property type="evidence" value="ECO:0000318"/>
    <property type="project" value="GO_Central"/>
</dbReference>
<name>A9V4N8_MONBE</name>
<dbReference type="GO" id="GO:0007030">
    <property type="term" value="P:Golgi organization"/>
    <property type="evidence" value="ECO:0000318"/>
    <property type="project" value="GO_Central"/>
</dbReference>
<dbReference type="AlphaFoldDB" id="A9V4N8"/>